<feature type="chain" id="PRO_5025363902" evidence="2">
    <location>
        <begin position="17"/>
        <end position="377"/>
    </location>
</feature>
<protein>
    <submittedName>
        <fullName evidence="4">FAS1 domain-containing protein</fullName>
    </submittedName>
</protein>
<feature type="domain" description="FAS1" evidence="3">
    <location>
        <begin position="16"/>
        <end position="191"/>
    </location>
</feature>
<feature type="domain" description="FAS1" evidence="3">
    <location>
        <begin position="194"/>
        <end position="321"/>
    </location>
</feature>
<evidence type="ECO:0000313" key="5">
    <source>
        <dbReference type="Proteomes" id="UP000799302"/>
    </source>
</evidence>
<proteinExistence type="predicted"/>
<dbReference type="EMBL" id="MU004246">
    <property type="protein sequence ID" value="KAF2663352.1"/>
    <property type="molecule type" value="Genomic_DNA"/>
</dbReference>
<organism evidence="4 5">
    <name type="scientific">Microthyrium microscopicum</name>
    <dbReference type="NCBI Taxonomy" id="703497"/>
    <lineage>
        <taxon>Eukaryota</taxon>
        <taxon>Fungi</taxon>
        <taxon>Dikarya</taxon>
        <taxon>Ascomycota</taxon>
        <taxon>Pezizomycotina</taxon>
        <taxon>Dothideomycetes</taxon>
        <taxon>Dothideomycetes incertae sedis</taxon>
        <taxon>Microthyriales</taxon>
        <taxon>Microthyriaceae</taxon>
        <taxon>Microthyrium</taxon>
    </lineage>
</organism>
<feature type="region of interest" description="Disordered" evidence="1">
    <location>
        <begin position="327"/>
        <end position="350"/>
    </location>
</feature>
<dbReference type="AlphaFoldDB" id="A0A6A6TU49"/>
<dbReference type="SMART" id="SM00554">
    <property type="entry name" value="FAS1"/>
    <property type="match status" value="2"/>
</dbReference>
<evidence type="ECO:0000313" key="4">
    <source>
        <dbReference type="EMBL" id="KAF2663352.1"/>
    </source>
</evidence>
<reference evidence="4" key="1">
    <citation type="journal article" date="2020" name="Stud. Mycol.">
        <title>101 Dothideomycetes genomes: a test case for predicting lifestyles and emergence of pathogens.</title>
        <authorList>
            <person name="Haridas S."/>
            <person name="Albert R."/>
            <person name="Binder M."/>
            <person name="Bloem J."/>
            <person name="Labutti K."/>
            <person name="Salamov A."/>
            <person name="Andreopoulos B."/>
            <person name="Baker S."/>
            <person name="Barry K."/>
            <person name="Bills G."/>
            <person name="Bluhm B."/>
            <person name="Cannon C."/>
            <person name="Castanera R."/>
            <person name="Culley D."/>
            <person name="Daum C."/>
            <person name="Ezra D."/>
            <person name="Gonzalez J."/>
            <person name="Henrissat B."/>
            <person name="Kuo A."/>
            <person name="Liang C."/>
            <person name="Lipzen A."/>
            <person name="Lutzoni F."/>
            <person name="Magnuson J."/>
            <person name="Mondo S."/>
            <person name="Nolan M."/>
            <person name="Ohm R."/>
            <person name="Pangilinan J."/>
            <person name="Park H.-J."/>
            <person name="Ramirez L."/>
            <person name="Alfaro M."/>
            <person name="Sun H."/>
            <person name="Tritt A."/>
            <person name="Yoshinaga Y."/>
            <person name="Zwiers L.-H."/>
            <person name="Turgeon B."/>
            <person name="Goodwin S."/>
            <person name="Spatafora J."/>
            <person name="Crous P."/>
            <person name="Grigoriev I."/>
        </authorList>
    </citation>
    <scope>NUCLEOTIDE SEQUENCE</scope>
    <source>
        <strain evidence="4">CBS 115976</strain>
    </source>
</reference>
<feature type="compositionally biased region" description="Gly residues" evidence="1">
    <location>
        <begin position="334"/>
        <end position="348"/>
    </location>
</feature>
<feature type="signal peptide" evidence="2">
    <location>
        <begin position="1"/>
        <end position="16"/>
    </location>
</feature>
<gene>
    <name evidence="4" type="ORF">BT63DRAFT_430533</name>
</gene>
<dbReference type="PANTHER" id="PTHR10900:SF77">
    <property type="entry name" value="FI19380P1"/>
    <property type="match status" value="1"/>
</dbReference>
<keyword evidence="2" id="KW-0732">Signal</keyword>
<evidence type="ECO:0000256" key="2">
    <source>
        <dbReference type="SAM" id="SignalP"/>
    </source>
</evidence>
<evidence type="ECO:0000256" key="1">
    <source>
        <dbReference type="SAM" id="MobiDB-lite"/>
    </source>
</evidence>
<dbReference type="Gene3D" id="2.30.180.10">
    <property type="entry name" value="FAS1 domain"/>
    <property type="match status" value="2"/>
</dbReference>
<dbReference type="Pfam" id="PF02469">
    <property type="entry name" value="Fasciclin"/>
    <property type="match status" value="2"/>
</dbReference>
<dbReference type="InterPro" id="IPR050904">
    <property type="entry name" value="Adhesion/Biosynth-related"/>
</dbReference>
<dbReference type="PANTHER" id="PTHR10900">
    <property type="entry name" value="PERIOSTIN-RELATED"/>
    <property type="match status" value="1"/>
</dbReference>
<dbReference type="InterPro" id="IPR000782">
    <property type="entry name" value="FAS1_domain"/>
</dbReference>
<accession>A0A6A6TU49</accession>
<dbReference type="SUPFAM" id="SSF82153">
    <property type="entry name" value="FAS1 domain"/>
    <property type="match status" value="2"/>
</dbReference>
<sequence>MKLQSVLLTTIGLASAQDLLSALSGYPDTSTFATYIPEIANDLNTTAGQKYTVLIPSNEAFTKFAARHGAIDTLPADTRKAYLRYHVLASSLTSTNFSQPQGLTVPTLLTDTKFNNRSAGDALTKIYGERAAGQVLYIAKNVNATSGYAYRVRRQSSGNTEVRGGLASDSQLTAIDGTWSGGTFQLIDTVLEPPLACSKTIRSIPALVSLDNALNRSSIWPALDTSRNVTCLAPDKQAFAAAGDADANLNKANLVNALLFHTLPLPVYSSFASDGMEFKSLGNLTVRVTVNLTGMWFNDAKVKEMNVLTNNWVIHVLDKVMSPIDGEKLPNTGNGTGNGTSVGSGGKTGEATSTRSMLEIQWYLAMVICLAFGLSLI</sequence>
<dbReference type="InterPro" id="IPR036378">
    <property type="entry name" value="FAS1_dom_sf"/>
</dbReference>
<keyword evidence="5" id="KW-1185">Reference proteome</keyword>
<dbReference type="PROSITE" id="PS50213">
    <property type="entry name" value="FAS1"/>
    <property type="match status" value="2"/>
</dbReference>
<dbReference type="Proteomes" id="UP000799302">
    <property type="component" value="Unassembled WGS sequence"/>
</dbReference>
<dbReference type="OrthoDB" id="286301at2759"/>
<evidence type="ECO:0000259" key="3">
    <source>
        <dbReference type="PROSITE" id="PS50213"/>
    </source>
</evidence>
<name>A0A6A6TU49_9PEZI</name>